<sequence length="502" mass="55248">MKTTYPETDVEAVASQPGVQDTVDKSASTMTPEEIEQAAALASYVPNTAAEKRLVRKLDFVLLPCLWWMYILAYVDRGNVANANAAGLSTDLKLSDDDYSLIVSIFFIGYTLLEVGSNLLLNKFRPSHYLTTIMAIWGACVAAMSTANSRGSFLVGRFFLGCIEAGLFPGALYLLTCWYKKDEIGKRFALFYTSGTVSPALGGIMAGSVISGLDGKMGWSGWRWLFLIEGVATVFFAIVFVFVLIDYPTNTTKFFSKEECQLAYVRILSDRQTSVQQNAARLTAWQSVWAVLADPRSYAFLTLYILNSTATSISYFVPVTLKTMGYTSVTAQWMTVPIWISGAVIMVILSTSSDHFRERRWHTVGCMLLAFVCSIVCLTTTAAAARYAMLCFYIGALYTGIAQILNWTSEAMALPDQKRSVALAFVNSWGNLSIIWGSRLWPSGESPGYKTGFTAVAVFTGFAAVLASVMPYLFSLLPKEPRTKAERDLIAIQAGQAVERED</sequence>
<dbReference type="GO" id="GO:0016020">
    <property type="term" value="C:membrane"/>
    <property type="evidence" value="ECO:0007669"/>
    <property type="project" value="UniProtKB-SubCell"/>
</dbReference>
<feature type="transmembrane region" description="Helical" evidence="7">
    <location>
        <begin position="361"/>
        <end position="381"/>
    </location>
</feature>
<dbReference type="GeneID" id="70180047"/>
<keyword evidence="10" id="KW-1185">Reference proteome</keyword>
<feature type="transmembrane region" description="Helical" evidence="7">
    <location>
        <begin position="420"/>
        <end position="441"/>
    </location>
</feature>
<dbReference type="Proteomes" id="UP000756346">
    <property type="component" value="Unassembled WGS sequence"/>
</dbReference>
<gene>
    <name evidence="9" type="ORF">B0I36DRAFT_249815</name>
</gene>
<evidence type="ECO:0000256" key="7">
    <source>
        <dbReference type="SAM" id="Phobius"/>
    </source>
</evidence>
<dbReference type="Gene3D" id="1.20.1250.20">
    <property type="entry name" value="MFS general substrate transporter like domains"/>
    <property type="match status" value="2"/>
</dbReference>
<feature type="transmembrane region" description="Helical" evidence="7">
    <location>
        <begin position="58"/>
        <end position="75"/>
    </location>
</feature>
<evidence type="ECO:0000256" key="5">
    <source>
        <dbReference type="ARBA" id="ARBA00023136"/>
    </source>
</evidence>
<dbReference type="PANTHER" id="PTHR43791:SF38">
    <property type="entry name" value="MAJOR FACILITATOR SUPERFAMILY (MFS) PROFILE DOMAIN-CONTAINING PROTEIN"/>
    <property type="match status" value="1"/>
</dbReference>
<dbReference type="OrthoDB" id="2985014at2759"/>
<evidence type="ECO:0000256" key="4">
    <source>
        <dbReference type="ARBA" id="ARBA00022989"/>
    </source>
</evidence>
<reference evidence="9" key="1">
    <citation type="journal article" date="2021" name="Nat. Commun.">
        <title>Genetic determinants of endophytism in the Arabidopsis root mycobiome.</title>
        <authorList>
            <person name="Mesny F."/>
            <person name="Miyauchi S."/>
            <person name="Thiergart T."/>
            <person name="Pickel B."/>
            <person name="Atanasova L."/>
            <person name="Karlsson M."/>
            <person name="Huettel B."/>
            <person name="Barry K.W."/>
            <person name="Haridas S."/>
            <person name="Chen C."/>
            <person name="Bauer D."/>
            <person name="Andreopoulos W."/>
            <person name="Pangilinan J."/>
            <person name="LaButti K."/>
            <person name="Riley R."/>
            <person name="Lipzen A."/>
            <person name="Clum A."/>
            <person name="Drula E."/>
            <person name="Henrissat B."/>
            <person name="Kohler A."/>
            <person name="Grigoriev I.V."/>
            <person name="Martin F.M."/>
            <person name="Hacquard S."/>
        </authorList>
    </citation>
    <scope>NUCLEOTIDE SEQUENCE</scope>
    <source>
        <strain evidence="9">MPI-CAGE-CH-0230</strain>
    </source>
</reference>
<evidence type="ECO:0000313" key="9">
    <source>
        <dbReference type="EMBL" id="KAH7024769.1"/>
    </source>
</evidence>
<keyword evidence="2" id="KW-0813">Transport</keyword>
<feature type="transmembrane region" description="Helical" evidence="7">
    <location>
        <begin position="453"/>
        <end position="474"/>
    </location>
</feature>
<feature type="transmembrane region" description="Helical" evidence="7">
    <location>
        <begin position="222"/>
        <end position="245"/>
    </location>
</feature>
<organism evidence="9 10">
    <name type="scientific">Microdochium trichocladiopsis</name>
    <dbReference type="NCBI Taxonomy" id="1682393"/>
    <lineage>
        <taxon>Eukaryota</taxon>
        <taxon>Fungi</taxon>
        <taxon>Dikarya</taxon>
        <taxon>Ascomycota</taxon>
        <taxon>Pezizomycotina</taxon>
        <taxon>Sordariomycetes</taxon>
        <taxon>Xylariomycetidae</taxon>
        <taxon>Xylariales</taxon>
        <taxon>Microdochiaceae</taxon>
        <taxon>Microdochium</taxon>
    </lineage>
</organism>
<accession>A0A9P8XY86</accession>
<evidence type="ECO:0000259" key="8">
    <source>
        <dbReference type="PROSITE" id="PS50850"/>
    </source>
</evidence>
<proteinExistence type="predicted"/>
<dbReference type="RefSeq" id="XP_046008317.1">
    <property type="nucleotide sequence ID" value="XM_046150501.1"/>
</dbReference>
<dbReference type="PROSITE" id="PS50850">
    <property type="entry name" value="MFS"/>
    <property type="match status" value="1"/>
</dbReference>
<evidence type="ECO:0000256" key="3">
    <source>
        <dbReference type="ARBA" id="ARBA00022692"/>
    </source>
</evidence>
<evidence type="ECO:0000256" key="6">
    <source>
        <dbReference type="SAM" id="MobiDB-lite"/>
    </source>
</evidence>
<evidence type="ECO:0000313" key="10">
    <source>
        <dbReference type="Proteomes" id="UP000756346"/>
    </source>
</evidence>
<evidence type="ECO:0000256" key="1">
    <source>
        <dbReference type="ARBA" id="ARBA00004141"/>
    </source>
</evidence>
<feature type="domain" description="Major facilitator superfamily (MFS) profile" evidence="8">
    <location>
        <begin position="62"/>
        <end position="481"/>
    </location>
</feature>
<feature type="transmembrane region" description="Helical" evidence="7">
    <location>
        <begin position="387"/>
        <end position="408"/>
    </location>
</feature>
<feature type="region of interest" description="Disordered" evidence="6">
    <location>
        <begin position="1"/>
        <end position="24"/>
    </location>
</feature>
<comment type="caution">
    <text evidence="9">The sequence shown here is derived from an EMBL/GenBank/DDBJ whole genome shotgun (WGS) entry which is preliminary data.</text>
</comment>
<dbReference type="FunFam" id="1.20.1250.20:FF:000057">
    <property type="entry name" value="MFS general substrate transporter"/>
    <property type="match status" value="1"/>
</dbReference>
<comment type="subcellular location">
    <subcellularLocation>
        <location evidence="1">Membrane</location>
        <topology evidence="1">Multi-pass membrane protein</topology>
    </subcellularLocation>
</comment>
<keyword evidence="4 7" id="KW-1133">Transmembrane helix</keyword>
<feature type="transmembrane region" description="Helical" evidence="7">
    <location>
        <begin position="128"/>
        <end position="147"/>
    </location>
</feature>
<dbReference type="SUPFAM" id="SSF103473">
    <property type="entry name" value="MFS general substrate transporter"/>
    <property type="match status" value="1"/>
</dbReference>
<dbReference type="PANTHER" id="PTHR43791">
    <property type="entry name" value="PERMEASE-RELATED"/>
    <property type="match status" value="1"/>
</dbReference>
<dbReference type="Pfam" id="PF07690">
    <property type="entry name" value="MFS_1"/>
    <property type="match status" value="1"/>
</dbReference>
<keyword evidence="3 7" id="KW-0812">Transmembrane</keyword>
<dbReference type="EMBL" id="JAGTJQ010000009">
    <property type="protein sequence ID" value="KAH7024769.1"/>
    <property type="molecule type" value="Genomic_DNA"/>
</dbReference>
<dbReference type="InterPro" id="IPR020846">
    <property type="entry name" value="MFS_dom"/>
</dbReference>
<dbReference type="AlphaFoldDB" id="A0A9P8XY86"/>
<feature type="transmembrane region" description="Helical" evidence="7">
    <location>
        <begin position="188"/>
        <end position="210"/>
    </location>
</feature>
<dbReference type="InterPro" id="IPR036259">
    <property type="entry name" value="MFS_trans_sf"/>
</dbReference>
<dbReference type="GO" id="GO:0022857">
    <property type="term" value="F:transmembrane transporter activity"/>
    <property type="evidence" value="ECO:0007669"/>
    <property type="project" value="InterPro"/>
</dbReference>
<dbReference type="InterPro" id="IPR011701">
    <property type="entry name" value="MFS"/>
</dbReference>
<feature type="transmembrane region" description="Helical" evidence="7">
    <location>
        <begin position="153"/>
        <end position="176"/>
    </location>
</feature>
<feature type="transmembrane region" description="Helical" evidence="7">
    <location>
        <begin position="329"/>
        <end position="349"/>
    </location>
</feature>
<protein>
    <submittedName>
        <fullName evidence="9">Major facilitator superfamily domain-containing protein</fullName>
    </submittedName>
</protein>
<keyword evidence="5 7" id="KW-0472">Membrane</keyword>
<feature type="transmembrane region" description="Helical" evidence="7">
    <location>
        <begin position="99"/>
        <end position="121"/>
    </location>
</feature>
<feature type="transmembrane region" description="Helical" evidence="7">
    <location>
        <begin position="298"/>
        <end position="317"/>
    </location>
</feature>
<name>A0A9P8XY86_9PEZI</name>
<evidence type="ECO:0000256" key="2">
    <source>
        <dbReference type="ARBA" id="ARBA00022448"/>
    </source>
</evidence>